<evidence type="ECO:0000313" key="2">
    <source>
        <dbReference type="EMBL" id="EPR71881.1"/>
    </source>
</evidence>
<dbReference type="PROSITE" id="PS51257">
    <property type="entry name" value="PROKAR_LIPOPROTEIN"/>
    <property type="match status" value="1"/>
</dbReference>
<feature type="chain" id="PRO_5004558440" evidence="1">
    <location>
        <begin position="24"/>
        <end position="415"/>
    </location>
</feature>
<gene>
    <name evidence="2" type="ORF">ADIWIN_3079</name>
</gene>
<proteinExistence type="predicted"/>
<dbReference type="EMBL" id="ATMR01000139">
    <property type="protein sequence ID" value="EPR71881.1"/>
    <property type="molecule type" value="Genomic_DNA"/>
</dbReference>
<dbReference type="STRING" id="641526.ADIWIN_3079"/>
<dbReference type="Pfam" id="PF05935">
    <property type="entry name" value="Arylsulfotrans"/>
    <property type="match status" value="1"/>
</dbReference>
<dbReference type="OrthoDB" id="264813at2"/>
<evidence type="ECO:0000256" key="1">
    <source>
        <dbReference type="SAM" id="SignalP"/>
    </source>
</evidence>
<protein>
    <submittedName>
        <fullName evidence="2">PQQ enzyme-like protein</fullName>
    </submittedName>
</protein>
<dbReference type="PANTHER" id="PTHR35340">
    <property type="entry name" value="PQQ ENZYME REPEAT PROTEIN-RELATED"/>
    <property type="match status" value="1"/>
</dbReference>
<dbReference type="GO" id="GO:0004062">
    <property type="term" value="F:aryl sulfotransferase activity"/>
    <property type="evidence" value="ECO:0007669"/>
    <property type="project" value="InterPro"/>
</dbReference>
<dbReference type="PATRIC" id="fig|641526.4.peg.3052"/>
<dbReference type="eggNOG" id="ENOG502Z8Z0">
    <property type="taxonomic scope" value="Bacteria"/>
</dbReference>
<evidence type="ECO:0000313" key="3">
    <source>
        <dbReference type="Proteomes" id="UP000014962"/>
    </source>
</evidence>
<keyword evidence="3" id="KW-1185">Reference proteome</keyword>
<dbReference type="Proteomes" id="UP000014962">
    <property type="component" value="Unassembled WGS sequence"/>
</dbReference>
<accession>S7VPI2</accession>
<reference evidence="2 3" key="1">
    <citation type="journal article" date="2013" name="Genome Announc.">
        <title>Draft Genome Sequence of Winogradskyella psychrotolerans RS-3T, Isolated from the Marine Transect of Kongsfjorden, Ny-Alesund, Svalbard, Arctic Ocean.</title>
        <authorList>
            <person name="Kumar Pinnaka A."/>
            <person name="Ara S."/>
            <person name="Singh A."/>
            <person name="Shivaji S."/>
        </authorList>
    </citation>
    <scope>NUCLEOTIDE SEQUENCE [LARGE SCALE GENOMIC DNA]</scope>
    <source>
        <strain evidence="2 3">RS-3</strain>
    </source>
</reference>
<sequence length="415" mass="45442">MNSARVTALALVAVMALFTACNDDDIESSDSSDTDTTTGIDTSTYVLVVDQTGQGADIINHDGDEIFSWDFDAAIGNDASLLDDGSMLVCLKASDAAITFGGYGGVFQKINADQTIDWEVSYNNTTQTAHHDVDYLANGNIIFPVWEQLLVSDATEMGFSGSQDIYPEAIIEMNPVTQEIVWEWHATDHLIQDHDSTKLNYGTVQDNPNKIDINYNSAQANGDIMHMNGITIDETNNIIYVTINNYSEIWVIDHSTTTAQAATSTGGNYNLGGDLVYRFGNPLAYDNVGDVTINDVHYPNLLDTGNMLVFSNNIYDNQSAVFEYQLNPPYQLVAGEDNEPELVWSFTDSELYSSGLGGAVRTPNGNTLIAEGRDGTVWEVSDSGEVLWKYAGYNTLWRVYAIPVDDEVLSNLGVD</sequence>
<dbReference type="InterPro" id="IPR053143">
    <property type="entry name" value="Arylsulfate_ST"/>
</dbReference>
<feature type="signal peptide" evidence="1">
    <location>
        <begin position="1"/>
        <end position="23"/>
    </location>
</feature>
<keyword evidence="1" id="KW-0732">Signal</keyword>
<dbReference type="AlphaFoldDB" id="S7VPI2"/>
<dbReference type="InterPro" id="IPR010262">
    <property type="entry name" value="Arylsulfotransferase_bact"/>
</dbReference>
<dbReference type="SUPFAM" id="SSF63829">
    <property type="entry name" value="Calcium-dependent phosphotriesterase"/>
    <property type="match status" value="1"/>
</dbReference>
<name>S7VPI2_9FLAO</name>
<organism evidence="2 3">
    <name type="scientific">Winogradskyella psychrotolerans RS-3</name>
    <dbReference type="NCBI Taxonomy" id="641526"/>
    <lineage>
        <taxon>Bacteria</taxon>
        <taxon>Pseudomonadati</taxon>
        <taxon>Bacteroidota</taxon>
        <taxon>Flavobacteriia</taxon>
        <taxon>Flavobacteriales</taxon>
        <taxon>Flavobacteriaceae</taxon>
        <taxon>Winogradskyella</taxon>
    </lineage>
</organism>
<comment type="caution">
    <text evidence="2">The sequence shown here is derived from an EMBL/GenBank/DDBJ whole genome shotgun (WGS) entry which is preliminary data.</text>
</comment>
<dbReference type="PANTHER" id="PTHR35340:SF5">
    <property type="entry name" value="ASST-DOMAIN-CONTAINING PROTEIN"/>
    <property type="match status" value="1"/>
</dbReference>